<dbReference type="InterPro" id="IPR018356">
    <property type="entry name" value="Tscrpt_reg_HTH_DeoR_CS"/>
</dbReference>
<dbReference type="InterPro" id="IPR036388">
    <property type="entry name" value="WH-like_DNA-bd_sf"/>
</dbReference>
<dbReference type="InterPro" id="IPR050313">
    <property type="entry name" value="Carb_Metab_HTH_regulators"/>
</dbReference>
<evidence type="ECO:0000313" key="5">
    <source>
        <dbReference type="EMBL" id="MBB5719193.1"/>
    </source>
</evidence>
<dbReference type="InterPro" id="IPR047779">
    <property type="entry name" value="AgaR-like"/>
</dbReference>
<name>A0A840YZX0_9SPHN</name>
<feature type="domain" description="HTH deoR-type" evidence="4">
    <location>
        <begin position="8"/>
        <end position="63"/>
    </location>
</feature>
<evidence type="ECO:0000256" key="2">
    <source>
        <dbReference type="ARBA" id="ARBA00023125"/>
    </source>
</evidence>
<keyword evidence="1" id="KW-0805">Transcription regulation</keyword>
<accession>A0A840YZX0</accession>
<dbReference type="SMART" id="SM00420">
    <property type="entry name" value="HTH_DEOR"/>
    <property type="match status" value="1"/>
</dbReference>
<dbReference type="PROSITE" id="PS51000">
    <property type="entry name" value="HTH_DEOR_2"/>
    <property type="match status" value="1"/>
</dbReference>
<dbReference type="InterPro" id="IPR037171">
    <property type="entry name" value="NagB/RpiA_transferase-like"/>
</dbReference>
<protein>
    <submittedName>
        <fullName evidence="5">DeoR family transcriptional regulator of aga operon</fullName>
    </submittedName>
</protein>
<proteinExistence type="predicted"/>
<dbReference type="RefSeq" id="WP_184003678.1">
    <property type="nucleotide sequence ID" value="NZ_BAABIF010000012.1"/>
</dbReference>
<dbReference type="EMBL" id="JACIJI010000003">
    <property type="protein sequence ID" value="MBB5719193.1"/>
    <property type="molecule type" value="Genomic_DNA"/>
</dbReference>
<dbReference type="AlphaFoldDB" id="A0A840YZX0"/>
<dbReference type="Gene3D" id="1.10.10.10">
    <property type="entry name" value="Winged helix-like DNA-binding domain superfamily/Winged helix DNA-binding domain"/>
    <property type="match status" value="1"/>
</dbReference>
<dbReference type="Pfam" id="PF08220">
    <property type="entry name" value="HTH_DeoR"/>
    <property type="match status" value="1"/>
</dbReference>
<comment type="caution">
    <text evidence="5">The sequence shown here is derived from an EMBL/GenBank/DDBJ whole genome shotgun (WGS) entry which is preliminary data.</text>
</comment>
<keyword evidence="2" id="KW-0238">DNA-binding</keyword>
<evidence type="ECO:0000256" key="1">
    <source>
        <dbReference type="ARBA" id="ARBA00023015"/>
    </source>
</evidence>
<reference evidence="5 6" key="1">
    <citation type="submission" date="2020-08" db="EMBL/GenBank/DDBJ databases">
        <title>Genomic Encyclopedia of Type Strains, Phase IV (KMG-IV): sequencing the most valuable type-strain genomes for metagenomic binning, comparative biology and taxonomic classification.</title>
        <authorList>
            <person name="Goeker M."/>
        </authorList>
    </citation>
    <scope>NUCLEOTIDE SEQUENCE [LARGE SCALE GENOMIC DNA]</scope>
    <source>
        <strain evidence="5 6">DSM 27203</strain>
    </source>
</reference>
<evidence type="ECO:0000256" key="3">
    <source>
        <dbReference type="ARBA" id="ARBA00023163"/>
    </source>
</evidence>
<dbReference type="SMART" id="SM01134">
    <property type="entry name" value="DeoRC"/>
    <property type="match status" value="1"/>
</dbReference>
<dbReference type="InterPro" id="IPR001034">
    <property type="entry name" value="DeoR_HTH"/>
</dbReference>
<dbReference type="PRINTS" id="PR00037">
    <property type="entry name" value="HTHLACR"/>
</dbReference>
<dbReference type="PROSITE" id="PS00894">
    <property type="entry name" value="HTH_DEOR_1"/>
    <property type="match status" value="1"/>
</dbReference>
<organism evidence="5 6">
    <name type="scientific">Stakelama sediminis</name>
    <dbReference type="NCBI Taxonomy" id="463200"/>
    <lineage>
        <taxon>Bacteria</taxon>
        <taxon>Pseudomonadati</taxon>
        <taxon>Pseudomonadota</taxon>
        <taxon>Alphaproteobacteria</taxon>
        <taxon>Sphingomonadales</taxon>
        <taxon>Sphingomonadaceae</taxon>
        <taxon>Stakelama</taxon>
    </lineage>
</organism>
<dbReference type="GO" id="GO:0003700">
    <property type="term" value="F:DNA-binding transcription factor activity"/>
    <property type="evidence" value="ECO:0007669"/>
    <property type="project" value="InterPro"/>
</dbReference>
<dbReference type="PANTHER" id="PTHR30363:SF44">
    <property type="entry name" value="AGA OPERON TRANSCRIPTIONAL REPRESSOR-RELATED"/>
    <property type="match status" value="1"/>
</dbReference>
<evidence type="ECO:0000313" key="6">
    <source>
        <dbReference type="Proteomes" id="UP000554342"/>
    </source>
</evidence>
<dbReference type="InterPro" id="IPR036390">
    <property type="entry name" value="WH_DNA-bd_sf"/>
</dbReference>
<dbReference type="Gene3D" id="3.40.50.1360">
    <property type="match status" value="1"/>
</dbReference>
<dbReference type="Proteomes" id="UP000554342">
    <property type="component" value="Unassembled WGS sequence"/>
</dbReference>
<keyword evidence="6" id="KW-1185">Reference proteome</keyword>
<dbReference type="Pfam" id="PF00455">
    <property type="entry name" value="DeoRC"/>
    <property type="match status" value="1"/>
</dbReference>
<sequence length="260" mass="28488">MTGQMRDTSNRRQKIIAMLHDQGSVQVLSLSEQFGVSTQTIRKDLAFLAEKGISVRCYGGAVAADVIGVVEEAPVDKKRGLHMSEKERIGRLAASMVQPGDAIILDSGTTTAQIVPFLPDEPDIIALTNDAGILSQLMKKQHIEIVLLGGRLRRKNMAFYGGQTEDALDSLQVDRLFLGVDGIDLQRGVTTHFEAEAMLNRKMVRAARQVIAVTDGSKFGRTCLHRIMGMDEIDVLITDTQAPEESLDQARKQGCDIRIA</sequence>
<gene>
    <name evidence="5" type="ORF">FHR23_002131</name>
</gene>
<dbReference type="InterPro" id="IPR014036">
    <property type="entry name" value="DeoR-like_C"/>
</dbReference>
<dbReference type="NCBIfam" id="NF040755">
    <property type="entry name" value="AgaR"/>
    <property type="match status" value="1"/>
</dbReference>
<dbReference type="SUPFAM" id="SSF46785">
    <property type="entry name" value="Winged helix' DNA-binding domain"/>
    <property type="match status" value="1"/>
</dbReference>
<dbReference type="PANTHER" id="PTHR30363">
    <property type="entry name" value="HTH-TYPE TRANSCRIPTIONAL REGULATOR SRLR-RELATED"/>
    <property type="match status" value="1"/>
</dbReference>
<evidence type="ECO:0000259" key="4">
    <source>
        <dbReference type="PROSITE" id="PS51000"/>
    </source>
</evidence>
<keyword evidence="3" id="KW-0804">Transcription</keyword>
<dbReference type="SUPFAM" id="SSF100950">
    <property type="entry name" value="NagB/RpiA/CoA transferase-like"/>
    <property type="match status" value="1"/>
</dbReference>
<dbReference type="GO" id="GO:0003677">
    <property type="term" value="F:DNA binding"/>
    <property type="evidence" value="ECO:0007669"/>
    <property type="project" value="UniProtKB-KW"/>
</dbReference>